<protein>
    <submittedName>
        <fullName evidence="2">Na+/H+ antiporter</fullName>
    </submittedName>
</protein>
<dbReference type="AlphaFoldDB" id="A0A380DLI7"/>
<sequence>MSYQSYMEYTRLCLNGFVFSILGFLVPEVIIKIIKTEPHNLIFLIGITIVVALAVYLFRFVWVYVLYPYFI</sequence>
<gene>
    <name evidence="2" type="ORF">NCTC6133_00740</name>
</gene>
<evidence type="ECO:0000313" key="2">
    <source>
        <dbReference type="EMBL" id="SUK34848.1"/>
    </source>
</evidence>
<dbReference type="EMBL" id="UHAP01000001">
    <property type="protein sequence ID" value="SUK34848.1"/>
    <property type="molecule type" value="Genomic_DNA"/>
</dbReference>
<feature type="transmembrane region" description="Helical" evidence="1">
    <location>
        <begin position="40"/>
        <end position="67"/>
    </location>
</feature>
<feature type="transmembrane region" description="Helical" evidence="1">
    <location>
        <begin position="12"/>
        <end position="34"/>
    </location>
</feature>
<evidence type="ECO:0000256" key="1">
    <source>
        <dbReference type="SAM" id="Phobius"/>
    </source>
</evidence>
<evidence type="ECO:0000313" key="3">
    <source>
        <dbReference type="Proteomes" id="UP000255091"/>
    </source>
</evidence>
<keyword evidence="1" id="KW-0472">Membrane</keyword>
<dbReference type="Proteomes" id="UP000255091">
    <property type="component" value="Unassembled WGS sequence"/>
</dbReference>
<proteinExistence type="predicted"/>
<name>A0A380DLI7_STAAU</name>
<keyword evidence="1" id="KW-0812">Transmembrane</keyword>
<accession>A0A380DLI7</accession>
<keyword evidence="1" id="KW-1133">Transmembrane helix</keyword>
<organism evidence="2 3">
    <name type="scientific">Staphylococcus aureus</name>
    <dbReference type="NCBI Taxonomy" id="1280"/>
    <lineage>
        <taxon>Bacteria</taxon>
        <taxon>Bacillati</taxon>
        <taxon>Bacillota</taxon>
        <taxon>Bacilli</taxon>
        <taxon>Bacillales</taxon>
        <taxon>Staphylococcaceae</taxon>
        <taxon>Staphylococcus</taxon>
    </lineage>
</organism>
<reference evidence="2 3" key="1">
    <citation type="submission" date="2018-06" db="EMBL/GenBank/DDBJ databases">
        <authorList>
            <consortium name="Pathogen Informatics"/>
            <person name="Doyle S."/>
        </authorList>
    </citation>
    <scope>NUCLEOTIDE SEQUENCE [LARGE SCALE GENOMIC DNA]</scope>
    <source>
        <strain evidence="2 3">NCTC6133</strain>
    </source>
</reference>